<keyword evidence="1" id="KW-1133">Transmembrane helix</keyword>
<organism evidence="3 4">
    <name type="scientific">Aphanomyces stellatus</name>
    <dbReference type="NCBI Taxonomy" id="120398"/>
    <lineage>
        <taxon>Eukaryota</taxon>
        <taxon>Sar</taxon>
        <taxon>Stramenopiles</taxon>
        <taxon>Oomycota</taxon>
        <taxon>Saprolegniomycetes</taxon>
        <taxon>Saprolegniales</taxon>
        <taxon>Verrucalvaceae</taxon>
        <taxon>Aphanomyces</taxon>
    </lineage>
</organism>
<feature type="transmembrane region" description="Helical" evidence="1">
    <location>
        <begin position="42"/>
        <end position="61"/>
    </location>
</feature>
<protein>
    <submittedName>
        <fullName evidence="3">Aste57867_15832 protein</fullName>
    </submittedName>
</protein>
<proteinExistence type="predicted"/>
<reference evidence="3 4" key="1">
    <citation type="submission" date="2019-03" db="EMBL/GenBank/DDBJ databases">
        <authorList>
            <person name="Gaulin E."/>
            <person name="Dumas B."/>
        </authorList>
    </citation>
    <scope>NUCLEOTIDE SEQUENCE [LARGE SCALE GENOMIC DNA]</scope>
    <source>
        <strain evidence="3">CBS 568.67</strain>
    </source>
</reference>
<accession>A0A485L4L5</accession>
<evidence type="ECO:0000313" key="3">
    <source>
        <dbReference type="EMBL" id="VFT92619.1"/>
    </source>
</evidence>
<dbReference type="InterPro" id="IPR011990">
    <property type="entry name" value="TPR-like_helical_dom_sf"/>
</dbReference>
<evidence type="ECO:0000256" key="1">
    <source>
        <dbReference type="SAM" id="Phobius"/>
    </source>
</evidence>
<keyword evidence="1" id="KW-0472">Membrane</keyword>
<evidence type="ECO:0000313" key="4">
    <source>
        <dbReference type="Proteomes" id="UP000332933"/>
    </source>
</evidence>
<keyword evidence="1" id="KW-0812">Transmembrane</keyword>
<evidence type="ECO:0000313" key="2">
    <source>
        <dbReference type="EMBL" id="KAF0693164.1"/>
    </source>
</evidence>
<gene>
    <name evidence="3" type="primary">Aste57867_15832</name>
    <name evidence="2" type="ORF">As57867_015776</name>
    <name evidence="3" type="ORF">ASTE57867_15832</name>
</gene>
<reference evidence="2" key="2">
    <citation type="submission" date="2019-06" db="EMBL/GenBank/DDBJ databases">
        <title>Genomics analysis of Aphanomyces spp. identifies a new class of oomycete effector associated with host adaptation.</title>
        <authorList>
            <person name="Gaulin E."/>
        </authorList>
    </citation>
    <scope>NUCLEOTIDE SEQUENCE</scope>
    <source>
        <strain evidence="2">CBS 578.67</strain>
    </source>
</reference>
<keyword evidence="4" id="KW-1185">Reference proteome</keyword>
<dbReference type="SUPFAM" id="SSF48452">
    <property type="entry name" value="TPR-like"/>
    <property type="match status" value="1"/>
</dbReference>
<name>A0A485L4L5_9STRA</name>
<dbReference type="Proteomes" id="UP000332933">
    <property type="component" value="Unassembled WGS sequence"/>
</dbReference>
<dbReference type="AlphaFoldDB" id="A0A485L4L5"/>
<dbReference type="EMBL" id="CAADRA010005779">
    <property type="protein sequence ID" value="VFT92619.1"/>
    <property type="molecule type" value="Genomic_DNA"/>
</dbReference>
<dbReference type="Gene3D" id="1.25.40.10">
    <property type="entry name" value="Tetratricopeptide repeat domain"/>
    <property type="match status" value="1"/>
</dbReference>
<dbReference type="OrthoDB" id="64326at2759"/>
<sequence length="271" mass="30157">MFRRLNARLAPQLGGVRRLVHQRAMGYEDLKADFAQWARKEVALVSIFLATGLSVVAVYAYRDDAPVRQITRCVHEATVAAAEGDTIRARQLTQRAYAIASSVSPRERHLHELAFSIGAQYDTAGQPELAKKYYLEALDHIPHIKNAAEKADLVRMITLDRVAQSCHNAGDAVHAARYYEKALEMHVQHKVDTCTPMDAEGCGIWFNYGTSSSSRVRLISLVARLCLDMGQPAKAEALLRMAKRVAIKCDLSDDKRAWIDEQLQTAAAARP</sequence>
<dbReference type="EMBL" id="VJMH01005758">
    <property type="protein sequence ID" value="KAF0693164.1"/>
    <property type="molecule type" value="Genomic_DNA"/>
</dbReference>